<feature type="region of interest" description="Disordered" evidence="1">
    <location>
        <begin position="455"/>
        <end position="532"/>
    </location>
</feature>
<feature type="compositionally biased region" description="Basic and acidic residues" evidence="1">
    <location>
        <begin position="518"/>
        <end position="532"/>
    </location>
</feature>
<feature type="compositionally biased region" description="Polar residues" evidence="1">
    <location>
        <begin position="374"/>
        <end position="399"/>
    </location>
</feature>
<protein>
    <submittedName>
        <fullName evidence="2">Uncharacterized protein</fullName>
    </submittedName>
</protein>
<gene>
    <name evidence="2" type="ORF">SLS58_003235</name>
</gene>
<feature type="compositionally biased region" description="Basic and acidic residues" evidence="1">
    <location>
        <begin position="203"/>
        <end position="214"/>
    </location>
</feature>
<keyword evidence="3" id="KW-1185">Reference proteome</keyword>
<feature type="compositionally biased region" description="Low complexity" evidence="1">
    <location>
        <begin position="55"/>
        <end position="75"/>
    </location>
</feature>
<feature type="compositionally biased region" description="Pro residues" evidence="1">
    <location>
        <begin position="88"/>
        <end position="97"/>
    </location>
</feature>
<feature type="compositionally biased region" description="Polar residues" evidence="1">
    <location>
        <begin position="407"/>
        <end position="416"/>
    </location>
</feature>
<feature type="compositionally biased region" description="Polar residues" evidence="1">
    <location>
        <begin position="138"/>
        <end position="150"/>
    </location>
</feature>
<evidence type="ECO:0000313" key="3">
    <source>
        <dbReference type="Proteomes" id="UP001521184"/>
    </source>
</evidence>
<sequence length="532" mass="59732">MAPRFQPTCETDESSDEGYTEPKSQPQSNVSAKRASQNELHRTHGTRPTDLTSDSGYSSRTAATGSSADSAPSSNNRRRSPVKQEAPPAVPEAPAPAPTHARPRLSESSRKKSTQARETPKPSKTPKTHKEKKPVVVRQSSTRNRAPSISRSRRDSVGPDCDDPNCDQCLNLPNPRYGPAMPPALYQQAPIDDHSDEDEDEDGYYRHTPTERSRMIMPPPPRPTAVEPPPRRPSLRSQTTNNVLRARPLSVGYHDRPADYEEDLVETTQSLQLPRRHSSVAGSDRNHYYPSVSRGDRVMIQPSRSDRPRDSERERTRRNTMYNRDVVHTDFDDALRRDATADDRRKNKLHTEVNKVEAYLNSMNGSSGAGVDNLRTNTARGRASSNATRPRGSSHSQHSYDGASRISDGSRSTSTRKAVKDGNMVIRMEGDDMFVEGDMGRKVFRVTTGEDGNQQIIISETKGREKQYLTEGSRVTTNTSSSRSRSDRDSALPRGGSRSGYDPAPEFERPMRQQRRVRYADDPRQYYRPERF</sequence>
<feature type="compositionally biased region" description="Polar residues" evidence="1">
    <location>
        <begin position="22"/>
        <end position="38"/>
    </location>
</feature>
<name>A0ABR3TX91_9PEZI</name>
<accession>A0ABR3TX91</accession>
<organism evidence="2 3">
    <name type="scientific">Diplodia intermedia</name>
    <dbReference type="NCBI Taxonomy" id="856260"/>
    <lineage>
        <taxon>Eukaryota</taxon>
        <taxon>Fungi</taxon>
        <taxon>Dikarya</taxon>
        <taxon>Ascomycota</taxon>
        <taxon>Pezizomycotina</taxon>
        <taxon>Dothideomycetes</taxon>
        <taxon>Dothideomycetes incertae sedis</taxon>
        <taxon>Botryosphaeriales</taxon>
        <taxon>Botryosphaeriaceae</taxon>
        <taxon>Diplodia</taxon>
    </lineage>
</organism>
<reference evidence="2 3" key="1">
    <citation type="journal article" date="2023" name="Plant Dis.">
        <title>First Report of Diplodia intermedia Causing Canker and Dieback Diseases on Apple Trees in Canada.</title>
        <authorList>
            <person name="Ellouze W."/>
            <person name="Ilyukhin E."/>
            <person name="Sulman M."/>
            <person name="Ali S."/>
        </authorList>
    </citation>
    <scope>NUCLEOTIDE SEQUENCE [LARGE SCALE GENOMIC DNA]</scope>
    <source>
        <strain evidence="2 3">M45-28</strain>
    </source>
</reference>
<evidence type="ECO:0000256" key="1">
    <source>
        <dbReference type="SAM" id="MobiDB-lite"/>
    </source>
</evidence>
<proteinExistence type="predicted"/>
<feature type="compositionally biased region" description="Pro residues" evidence="1">
    <location>
        <begin position="217"/>
        <end position="232"/>
    </location>
</feature>
<feature type="region of interest" description="Disordered" evidence="1">
    <location>
        <begin position="360"/>
        <end position="424"/>
    </location>
</feature>
<feature type="compositionally biased region" description="Acidic residues" evidence="1">
    <location>
        <begin position="10"/>
        <end position="19"/>
    </location>
</feature>
<dbReference type="EMBL" id="JAKEKT020000015">
    <property type="protein sequence ID" value="KAL1646647.1"/>
    <property type="molecule type" value="Genomic_DNA"/>
</dbReference>
<feature type="region of interest" description="Disordered" evidence="1">
    <location>
        <begin position="266"/>
        <end position="323"/>
    </location>
</feature>
<feature type="compositionally biased region" description="Basic and acidic residues" evidence="1">
    <location>
        <begin position="304"/>
        <end position="317"/>
    </location>
</feature>
<evidence type="ECO:0000313" key="2">
    <source>
        <dbReference type="EMBL" id="KAL1646647.1"/>
    </source>
</evidence>
<comment type="caution">
    <text evidence="2">The sequence shown here is derived from an EMBL/GenBank/DDBJ whole genome shotgun (WGS) entry which is preliminary data.</text>
</comment>
<feature type="region of interest" description="Disordered" evidence="1">
    <location>
        <begin position="1"/>
        <end position="240"/>
    </location>
</feature>
<dbReference type="Proteomes" id="UP001521184">
    <property type="component" value="Unassembled WGS sequence"/>
</dbReference>